<proteinExistence type="predicted"/>
<name>X0ZSQ1_9ZZZZ</name>
<accession>X0ZSQ1</accession>
<dbReference type="EMBL" id="BARS01056062">
    <property type="protein sequence ID" value="GAG51256.1"/>
    <property type="molecule type" value="Genomic_DNA"/>
</dbReference>
<evidence type="ECO:0008006" key="2">
    <source>
        <dbReference type="Google" id="ProtNLM"/>
    </source>
</evidence>
<reference evidence="1" key="1">
    <citation type="journal article" date="2014" name="Front. Microbiol.">
        <title>High frequency of phylogenetically diverse reductive dehalogenase-homologous genes in deep subseafloor sedimentary metagenomes.</title>
        <authorList>
            <person name="Kawai M."/>
            <person name="Futagami T."/>
            <person name="Toyoda A."/>
            <person name="Takaki Y."/>
            <person name="Nishi S."/>
            <person name="Hori S."/>
            <person name="Arai W."/>
            <person name="Tsubouchi T."/>
            <person name="Morono Y."/>
            <person name="Uchiyama I."/>
            <person name="Ito T."/>
            <person name="Fujiyama A."/>
            <person name="Inagaki F."/>
            <person name="Takami H."/>
        </authorList>
    </citation>
    <scope>NUCLEOTIDE SEQUENCE</scope>
    <source>
        <strain evidence="1">Expedition CK06-06</strain>
    </source>
</reference>
<gene>
    <name evidence="1" type="ORF">S01H1_82659</name>
</gene>
<evidence type="ECO:0000313" key="1">
    <source>
        <dbReference type="EMBL" id="GAG51256.1"/>
    </source>
</evidence>
<protein>
    <recommendedName>
        <fullName evidence="2">RepB-like DNA primase domain-containing protein</fullName>
    </recommendedName>
</protein>
<feature type="non-terminal residue" evidence="1">
    <location>
        <position position="168"/>
    </location>
</feature>
<sequence>MKLLEFLKAVVPPGHLVSAHMEEGTYKYFQHTVADTHQQFAQQIVTHAQSKKDTYYALASFTQGFHRNAKDKRVVRVRENVAELKSLWLDIDFKDGYADSQAAILSLREFCKGAEMPPPSVLVHSGNGLHVYWPFTHSIPLNQWQLLADGLKSAAKQHGLRADLACTG</sequence>
<organism evidence="1">
    <name type="scientific">marine sediment metagenome</name>
    <dbReference type="NCBI Taxonomy" id="412755"/>
    <lineage>
        <taxon>unclassified sequences</taxon>
        <taxon>metagenomes</taxon>
        <taxon>ecological metagenomes</taxon>
    </lineage>
</organism>
<comment type="caution">
    <text evidence="1">The sequence shown here is derived from an EMBL/GenBank/DDBJ whole genome shotgun (WGS) entry which is preliminary data.</text>
</comment>
<dbReference type="AlphaFoldDB" id="X0ZSQ1"/>